<evidence type="ECO:0000259" key="11">
    <source>
        <dbReference type="PROSITE" id="PS50893"/>
    </source>
</evidence>
<evidence type="ECO:0000256" key="5">
    <source>
        <dbReference type="ARBA" id="ARBA00022496"/>
    </source>
</evidence>
<sequence length="259" mass="28407">MTNTFQIHATNVCVRIGDKTLLHDINFTLQTGKVYGLIGHNGSGKSTLIKLLAGEQKPSTGSITLSNTPLHQMSAKTLARHIAYLPQKLPLAPTFTVEELVMLGRYPYQGFLQKPSQSDAQIVADCLNQTHLSHKKSQSVATLSGGERARAWLAMCLAQQSQYLLLDEPLAALDVLYQVEVLKLIRTLADTMNLGVVIIIHDLNLAAGFCDEFIALKHGKICHTGAVNDIMQTDVLEDIFGIKLHVVKHPIHARNMAVV</sequence>
<dbReference type="InterPro" id="IPR003593">
    <property type="entry name" value="AAA+_ATPase"/>
</dbReference>
<keyword evidence="8" id="KW-0408">Iron</keyword>
<dbReference type="Proteomes" id="UP000254437">
    <property type="component" value="Unassembled WGS sequence"/>
</dbReference>
<dbReference type="Pfam" id="PF00005">
    <property type="entry name" value="ABC_tran"/>
    <property type="match status" value="1"/>
</dbReference>
<name>A0A378T860_MORLA</name>
<comment type="similarity">
    <text evidence="2">Belongs to the ABC transporter superfamily.</text>
</comment>
<evidence type="ECO:0000256" key="9">
    <source>
        <dbReference type="ARBA" id="ARBA00023065"/>
    </source>
</evidence>
<keyword evidence="6" id="KW-0547">Nucleotide-binding</keyword>
<dbReference type="AlphaFoldDB" id="A0A378T860"/>
<dbReference type="PROSITE" id="PS00211">
    <property type="entry name" value="ABC_TRANSPORTER_1"/>
    <property type="match status" value="1"/>
</dbReference>
<feature type="domain" description="ABC transporter" evidence="11">
    <location>
        <begin position="7"/>
        <end position="243"/>
    </location>
</feature>
<protein>
    <submittedName>
        <fullName evidence="12">Iron(3+)-hydroxamate import ATP-binding protein FhuC</fullName>
        <ecNumber evidence="12">3.6.3.34</ecNumber>
    </submittedName>
</protein>
<dbReference type="PROSITE" id="PS50893">
    <property type="entry name" value="ABC_TRANSPORTER_2"/>
    <property type="match status" value="1"/>
</dbReference>
<dbReference type="InterPro" id="IPR017871">
    <property type="entry name" value="ABC_transporter-like_CS"/>
</dbReference>
<evidence type="ECO:0000256" key="2">
    <source>
        <dbReference type="ARBA" id="ARBA00005417"/>
    </source>
</evidence>
<evidence type="ECO:0000256" key="1">
    <source>
        <dbReference type="ARBA" id="ARBA00004202"/>
    </source>
</evidence>
<accession>A0A378T860</accession>
<dbReference type="SUPFAM" id="SSF52540">
    <property type="entry name" value="P-loop containing nucleoside triphosphate hydrolases"/>
    <property type="match status" value="1"/>
</dbReference>
<dbReference type="InterPro" id="IPR003439">
    <property type="entry name" value="ABC_transporter-like_ATP-bd"/>
</dbReference>
<keyword evidence="10" id="KW-0472">Membrane</keyword>
<evidence type="ECO:0000256" key="10">
    <source>
        <dbReference type="ARBA" id="ARBA00023136"/>
    </source>
</evidence>
<evidence type="ECO:0000313" key="12">
    <source>
        <dbReference type="EMBL" id="STZ56337.1"/>
    </source>
</evidence>
<keyword evidence="4" id="KW-1003">Cell membrane</keyword>
<evidence type="ECO:0000256" key="4">
    <source>
        <dbReference type="ARBA" id="ARBA00022475"/>
    </source>
</evidence>
<dbReference type="PANTHER" id="PTHR42771:SF2">
    <property type="entry name" value="IRON(3+)-HYDROXAMATE IMPORT ATP-BINDING PROTEIN FHUC"/>
    <property type="match status" value="1"/>
</dbReference>
<evidence type="ECO:0000256" key="8">
    <source>
        <dbReference type="ARBA" id="ARBA00023004"/>
    </source>
</evidence>
<dbReference type="Gene3D" id="3.40.50.300">
    <property type="entry name" value="P-loop containing nucleotide triphosphate hydrolases"/>
    <property type="match status" value="1"/>
</dbReference>
<gene>
    <name evidence="12" type="primary">fhuC_1</name>
    <name evidence="12" type="ORF">NCTC10359_00951</name>
</gene>
<keyword evidence="7 12" id="KW-0067">ATP-binding</keyword>
<evidence type="ECO:0000256" key="6">
    <source>
        <dbReference type="ARBA" id="ARBA00022741"/>
    </source>
</evidence>
<dbReference type="GO" id="GO:0006826">
    <property type="term" value="P:iron ion transport"/>
    <property type="evidence" value="ECO:0007669"/>
    <property type="project" value="UniProtKB-KW"/>
</dbReference>
<organism evidence="12 13">
    <name type="scientific">Moraxella lacunata</name>
    <dbReference type="NCBI Taxonomy" id="477"/>
    <lineage>
        <taxon>Bacteria</taxon>
        <taxon>Pseudomonadati</taxon>
        <taxon>Pseudomonadota</taxon>
        <taxon>Gammaproteobacteria</taxon>
        <taxon>Moraxellales</taxon>
        <taxon>Moraxellaceae</taxon>
        <taxon>Moraxella</taxon>
    </lineage>
</organism>
<dbReference type="InterPro" id="IPR027417">
    <property type="entry name" value="P-loop_NTPase"/>
</dbReference>
<dbReference type="FunFam" id="3.40.50.300:FF:000134">
    <property type="entry name" value="Iron-enterobactin ABC transporter ATP-binding protein"/>
    <property type="match status" value="1"/>
</dbReference>
<dbReference type="EMBL" id="UGQU01000001">
    <property type="protein sequence ID" value="STZ56337.1"/>
    <property type="molecule type" value="Genomic_DNA"/>
</dbReference>
<dbReference type="PANTHER" id="PTHR42771">
    <property type="entry name" value="IRON(3+)-HYDROXAMATE IMPORT ATP-BINDING PROTEIN FHUC"/>
    <property type="match status" value="1"/>
</dbReference>
<keyword evidence="9" id="KW-0406">Ion transport</keyword>
<dbReference type="GO" id="GO:0005886">
    <property type="term" value="C:plasma membrane"/>
    <property type="evidence" value="ECO:0007669"/>
    <property type="project" value="UniProtKB-SubCell"/>
</dbReference>
<dbReference type="InterPro" id="IPR051535">
    <property type="entry name" value="Siderophore_ABC-ATPase"/>
</dbReference>
<dbReference type="RefSeq" id="WP_115005965.1">
    <property type="nucleotide sequence ID" value="NZ_UGQU01000001.1"/>
</dbReference>
<keyword evidence="5" id="KW-0410">Iron transport</keyword>
<evidence type="ECO:0000256" key="3">
    <source>
        <dbReference type="ARBA" id="ARBA00022448"/>
    </source>
</evidence>
<keyword evidence="12" id="KW-0378">Hydrolase</keyword>
<evidence type="ECO:0000313" key="13">
    <source>
        <dbReference type="Proteomes" id="UP000254437"/>
    </source>
</evidence>
<proteinExistence type="inferred from homology"/>
<dbReference type="EC" id="3.6.3.34" evidence="12"/>
<reference evidence="12 13" key="1">
    <citation type="submission" date="2018-06" db="EMBL/GenBank/DDBJ databases">
        <authorList>
            <consortium name="Pathogen Informatics"/>
            <person name="Doyle S."/>
        </authorList>
    </citation>
    <scope>NUCLEOTIDE SEQUENCE [LARGE SCALE GENOMIC DNA]</scope>
    <source>
        <strain evidence="12 13">NCTC10359</strain>
    </source>
</reference>
<keyword evidence="3" id="KW-0813">Transport</keyword>
<evidence type="ECO:0000256" key="7">
    <source>
        <dbReference type="ARBA" id="ARBA00022840"/>
    </source>
</evidence>
<comment type="subcellular location">
    <subcellularLocation>
        <location evidence="1">Cell membrane</location>
        <topology evidence="1">Peripheral membrane protein</topology>
    </subcellularLocation>
</comment>
<dbReference type="GO" id="GO:0005524">
    <property type="term" value="F:ATP binding"/>
    <property type="evidence" value="ECO:0007669"/>
    <property type="project" value="UniProtKB-KW"/>
</dbReference>
<dbReference type="GO" id="GO:0016887">
    <property type="term" value="F:ATP hydrolysis activity"/>
    <property type="evidence" value="ECO:0007669"/>
    <property type="project" value="InterPro"/>
</dbReference>
<dbReference type="SMART" id="SM00382">
    <property type="entry name" value="AAA"/>
    <property type="match status" value="1"/>
</dbReference>
<dbReference type="CDD" id="cd03214">
    <property type="entry name" value="ABC_Iron-Siderophores_B12_Hemin"/>
    <property type="match status" value="1"/>
</dbReference>